<organism evidence="2 3">
    <name type="scientific">Kalanchoe fedtschenkoi</name>
    <name type="common">Lavender scallops</name>
    <name type="synonym">South American air plant</name>
    <dbReference type="NCBI Taxonomy" id="63787"/>
    <lineage>
        <taxon>Eukaryota</taxon>
        <taxon>Viridiplantae</taxon>
        <taxon>Streptophyta</taxon>
        <taxon>Embryophyta</taxon>
        <taxon>Tracheophyta</taxon>
        <taxon>Spermatophyta</taxon>
        <taxon>Magnoliopsida</taxon>
        <taxon>eudicotyledons</taxon>
        <taxon>Gunneridae</taxon>
        <taxon>Pentapetalae</taxon>
        <taxon>Saxifragales</taxon>
        <taxon>Crassulaceae</taxon>
        <taxon>Kalanchoe</taxon>
    </lineage>
</organism>
<sequence>MERRKIVVVVEDVDAARTAAQWALHNLIRCGDLIILLHVFSPSSGSIRSSSSSRKLRNLRLRGFQLALSFKSYCDDYPNTKVDIVVREGDAEGRAIAEFVKEIGAFALVVGLHDRSFLYRLATDETNSNSLKCRVLAIKQPPKQQTPSNSQSARFFDSSTNMDFSQIEISGLEVPMEVPQKIPYQICPNPSGILWLRPRHRPHS</sequence>
<feature type="domain" description="UspA" evidence="1">
    <location>
        <begin position="3"/>
        <end position="121"/>
    </location>
</feature>
<dbReference type="EnsemblPlants" id="Kaladp0255s0006.1.v1.1">
    <property type="protein sequence ID" value="Kaladp0255s0006.1.v1.1"/>
    <property type="gene ID" value="Kaladp0255s0006.v1.1"/>
</dbReference>
<proteinExistence type="predicted"/>
<dbReference type="Gene3D" id="3.40.50.620">
    <property type="entry name" value="HUPs"/>
    <property type="match status" value="1"/>
</dbReference>
<dbReference type="SUPFAM" id="SSF52402">
    <property type="entry name" value="Adenine nucleotide alpha hydrolases-like"/>
    <property type="match status" value="1"/>
</dbReference>
<evidence type="ECO:0000313" key="3">
    <source>
        <dbReference type="Proteomes" id="UP000594263"/>
    </source>
</evidence>
<dbReference type="AlphaFoldDB" id="A0A7N0V763"/>
<protein>
    <recommendedName>
        <fullName evidence="1">UspA domain-containing protein</fullName>
    </recommendedName>
</protein>
<dbReference type="InterPro" id="IPR006016">
    <property type="entry name" value="UspA"/>
</dbReference>
<dbReference type="PANTHER" id="PTHR47848:SF1">
    <property type="entry name" value="ADENINE NUCLEOTIDE ALPHA HYDROLASES-LIKE SUPERFAMILY PROTEIN"/>
    <property type="match status" value="1"/>
</dbReference>
<keyword evidence="3" id="KW-1185">Reference proteome</keyword>
<dbReference type="OMA" id="HDNIANC"/>
<dbReference type="InterPro" id="IPR014729">
    <property type="entry name" value="Rossmann-like_a/b/a_fold"/>
</dbReference>
<evidence type="ECO:0000313" key="2">
    <source>
        <dbReference type="EnsemblPlants" id="Kaladp0255s0006.1.v1.1"/>
    </source>
</evidence>
<dbReference type="PANTHER" id="PTHR47848">
    <property type="entry name" value="ADENINE NUCLEOTIDE ALPHA HYDROLASES-LIKE SUPERFAMILY PROTEIN"/>
    <property type="match status" value="1"/>
</dbReference>
<accession>A0A7N0V763</accession>
<dbReference type="Gramene" id="Kaladp0255s0006.1.v1.1">
    <property type="protein sequence ID" value="Kaladp0255s0006.1.v1.1"/>
    <property type="gene ID" value="Kaladp0255s0006.v1.1"/>
</dbReference>
<evidence type="ECO:0000259" key="1">
    <source>
        <dbReference type="Pfam" id="PF00582"/>
    </source>
</evidence>
<name>A0A7N0V763_KALFE</name>
<reference evidence="2" key="1">
    <citation type="submission" date="2021-01" db="UniProtKB">
        <authorList>
            <consortium name="EnsemblPlants"/>
        </authorList>
    </citation>
    <scope>IDENTIFICATION</scope>
</reference>
<dbReference type="Proteomes" id="UP000594263">
    <property type="component" value="Unplaced"/>
</dbReference>
<dbReference type="Pfam" id="PF00582">
    <property type="entry name" value="Usp"/>
    <property type="match status" value="1"/>
</dbReference>